<evidence type="ECO:0000256" key="1">
    <source>
        <dbReference type="SAM" id="MobiDB-lite"/>
    </source>
</evidence>
<feature type="region of interest" description="Disordered" evidence="1">
    <location>
        <begin position="1"/>
        <end position="38"/>
    </location>
</feature>
<protein>
    <submittedName>
        <fullName evidence="2">Uncharacterized protein</fullName>
    </submittedName>
</protein>
<name>A0A5J9U1P6_9POAL</name>
<dbReference type="EMBL" id="RWGY01000029">
    <property type="protein sequence ID" value="TVU16951.1"/>
    <property type="molecule type" value="Genomic_DNA"/>
</dbReference>
<feature type="non-terminal residue" evidence="2">
    <location>
        <position position="1"/>
    </location>
</feature>
<comment type="caution">
    <text evidence="2">The sequence shown here is derived from an EMBL/GenBank/DDBJ whole genome shotgun (WGS) entry which is preliminary data.</text>
</comment>
<organism evidence="2 3">
    <name type="scientific">Eragrostis curvula</name>
    <name type="common">weeping love grass</name>
    <dbReference type="NCBI Taxonomy" id="38414"/>
    <lineage>
        <taxon>Eukaryota</taxon>
        <taxon>Viridiplantae</taxon>
        <taxon>Streptophyta</taxon>
        <taxon>Embryophyta</taxon>
        <taxon>Tracheophyta</taxon>
        <taxon>Spermatophyta</taxon>
        <taxon>Magnoliopsida</taxon>
        <taxon>Liliopsida</taxon>
        <taxon>Poales</taxon>
        <taxon>Poaceae</taxon>
        <taxon>PACMAD clade</taxon>
        <taxon>Chloridoideae</taxon>
        <taxon>Eragrostideae</taxon>
        <taxon>Eragrostidinae</taxon>
        <taxon>Eragrostis</taxon>
    </lineage>
</organism>
<feature type="compositionally biased region" description="Low complexity" evidence="1">
    <location>
        <begin position="85"/>
        <end position="103"/>
    </location>
</feature>
<feature type="compositionally biased region" description="Pro residues" evidence="1">
    <location>
        <begin position="69"/>
        <end position="78"/>
    </location>
</feature>
<dbReference type="AlphaFoldDB" id="A0A5J9U1P6"/>
<accession>A0A5J9U1P6</accession>
<feature type="region of interest" description="Disordered" evidence="1">
    <location>
        <begin position="54"/>
        <end position="119"/>
    </location>
</feature>
<evidence type="ECO:0000313" key="2">
    <source>
        <dbReference type="EMBL" id="TVU16951.1"/>
    </source>
</evidence>
<keyword evidence="3" id="KW-1185">Reference proteome</keyword>
<proteinExistence type="predicted"/>
<evidence type="ECO:0000313" key="3">
    <source>
        <dbReference type="Proteomes" id="UP000324897"/>
    </source>
</evidence>
<sequence>LPRPPPSRSAPAPPPRPAQAPSPRRALASPPGPHRLRHRAVHLLCRLAEERGGGLGAEEEAGGGADASPPLPRCPRPAPEGGWGRRFTAAADDGADTAGAAAFGEEEDDAAGPPWEGAVDAELGGVAGAPGARRSTRTAAAPVPALRMEERRAEKTGFWPWVRWCRLAAVVQAGDGGGR</sequence>
<feature type="compositionally biased region" description="Pro residues" evidence="1">
    <location>
        <begin position="1"/>
        <end position="20"/>
    </location>
</feature>
<dbReference type="Proteomes" id="UP000324897">
    <property type="component" value="Chromosome 7"/>
</dbReference>
<gene>
    <name evidence="2" type="ORF">EJB05_32955</name>
</gene>
<reference evidence="2 3" key="1">
    <citation type="journal article" date="2019" name="Sci. Rep.">
        <title>A high-quality genome of Eragrostis curvula grass provides insights into Poaceae evolution and supports new strategies to enhance forage quality.</title>
        <authorList>
            <person name="Carballo J."/>
            <person name="Santos B.A.C.M."/>
            <person name="Zappacosta D."/>
            <person name="Garbus I."/>
            <person name="Selva J.P."/>
            <person name="Gallo C.A."/>
            <person name="Diaz A."/>
            <person name="Albertini E."/>
            <person name="Caccamo M."/>
            <person name="Echenique V."/>
        </authorList>
    </citation>
    <scope>NUCLEOTIDE SEQUENCE [LARGE SCALE GENOMIC DNA]</scope>
    <source>
        <strain evidence="3">cv. Victoria</strain>
        <tissue evidence="2">Leaf</tissue>
    </source>
</reference>